<keyword evidence="2" id="KW-1185">Reference proteome</keyword>
<organism evidence="1 2">
    <name type="scientific">Aspergillus sclerotialis</name>
    <dbReference type="NCBI Taxonomy" id="2070753"/>
    <lineage>
        <taxon>Eukaryota</taxon>
        <taxon>Fungi</taxon>
        <taxon>Dikarya</taxon>
        <taxon>Ascomycota</taxon>
        <taxon>Pezizomycotina</taxon>
        <taxon>Eurotiomycetes</taxon>
        <taxon>Eurotiomycetidae</taxon>
        <taxon>Eurotiales</taxon>
        <taxon>Aspergillaceae</taxon>
        <taxon>Aspergillus</taxon>
        <taxon>Aspergillus subgen. Polypaecilum</taxon>
    </lineage>
</organism>
<evidence type="ECO:0000313" key="1">
    <source>
        <dbReference type="EMBL" id="RJE21120.1"/>
    </source>
</evidence>
<comment type="caution">
    <text evidence="1">The sequence shown here is derived from an EMBL/GenBank/DDBJ whole genome shotgun (WGS) entry which is preliminary data.</text>
</comment>
<protein>
    <submittedName>
        <fullName evidence="1">UDP-glucoronosyl and UDP-glucosyl transferase</fullName>
    </submittedName>
</protein>
<evidence type="ECO:0000313" key="2">
    <source>
        <dbReference type="Proteomes" id="UP000266188"/>
    </source>
</evidence>
<dbReference type="EMBL" id="MVGC01000251">
    <property type="protein sequence ID" value="RJE21120.1"/>
    <property type="molecule type" value="Genomic_DNA"/>
</dbReference>
<dbReference type="GO" id="GO:0016740">
    <property type="term" value="F:transferase activity"/>
    <property type="evidence" value="ECO:0007669"/>
    <property type="project" value="UniProtKB-KW"/>
</dbReference>
<proteinExistence type="predicted"/>
<dbReference type="AlphaFoldDB" id="A0A3A2ZEW1"/>
<dbReference type="Proteomes" id="UP000266188">
    <property type="component" value="Unassembled WGS sequence"/>
</dbReference>
<dbReference type="Gene3D" id="3.40.50.2000">
    <property type="entry name" value="Glycogen Phosphorylase B"/>
    <property type="match status" value="1"/>
</dbReference>
<keyword evidence="1" id="KW-0808">Transferase</keyword>
<accession>A0A3A2ZEW1</accession>
<name>A0A3A2ZEW1_9EURO</name>
<dbReference type="STRING" id="2070753.A0A3A2ZEW1"/>
<reference evidence="2" key="1">
    <citation type="submission" date="2017-02" db="EMBL/GenBank/DDBJ databases">
        <authorList>
            <person name="Tafer H."/>
            <person name="Lopandic K."/>
        </authorList>
    </citation>
    <scope>NUCLEOTIDE SEQUENCE [LARGE SCALE GENOMIC DNA]</scope>
    <source>
        <strain evidence="2">CBS 366.77</strain>
    </source>
</reference>
<dbReference type="SUPFAM" id="SSF53756">
    <property type="entry name" value="UDP-Glycosyltransferase/glycogen phosphorylase"/>
    <property type="match status" value="1"/>
</dbReference>
<dbReference type="OrthoDB" id="5835829at2759"/>
<gene>
    <name evidence="1" type="ORF">PHISCL_06554</name>
</gene>
<sequence length="136" mass="15070">MAVLVRSTKLLREYSTPSPSSIFTDGCTSAGVPQVVLPLWWDTYEYTTQAEWLGVGVGGNRKHAPNVNADEVSGAVLKILDSESGRSIRNRASEVASWFKDRPGRDVAAEHIVRMLSLAGNRTDQKQDPWARRDEL</sequence>